<feature type="chain" id="PRO_5002239786" description="Secreted protein" evidence="1">
    <location>
        <begin position="24"/>
        <end position="165"/>
    </location>
</feature>
<protein>
    <recommendedName>
        <fullName evidence="4">Secreted protein</fullName>
    </recommendedName>
</protein>
<gene>
    <name evidence="2" type="ORF">PV05_11982</name>
</gene>
<dbReference type="EMBL" id="KN847323">
    <property type="protein sequence ID" value="KIW50392.1"/>
    <property type="molecule type" value="Genomic_DNA"/>
</dbReference>
<keyword evidence="1" id="KW-0732">Signal</keyword>
<dbReference type="GeneID" id="25333890"/>
<dbReference type="Proteomes" id="UP000054342">
    <property type="component" value="Unassembled WGS sequence"/>
</dbReference>
<evidence type="ECO:0000256" key="1">
    <source>
        <dbReference type="SAM" id="SignalP"/>
    </source>
</evidence>
<keyword evidence="3" id="KW-1185">Reference proteome</keyword>
<feature type="signal peptide" evidence="1">
    <location>
        <begin position="1"/>
        <end position="23"/>
    </location>
</feature>
<dbReference type="AlphaFoldDB" id="A0A0D2CKP0"/>
<evidence type="ECO:0000313" key="3">
    <source>
        <dbReference type="Proteomes" id="UP000054342"/>
    </source>
</evidence>
<name>A0A0D2CKP0_9EURO</name>
<organism evidence="2 3">
    <name type="scientific">Exophiala xenobiotica</name>
    <dbReference type="NCBI Taxonomy" id="348802"/>
    <lineage>
        <taxon>Eukaryota</taxon>
        <taxon>Fungi</taxon>
        <taxon>Dikarya</taxon>
        <taxon>Ascomycota</taxon>
        <taxon>Pezizomycotina</taxon>
        <taxon>Eurotiomycetes</taxon>
        <taxon>Chaetothyriomycetidae</taxon>
        <taxon>Chaetothyriales</taxon>
        <taxon>Herpotrichiellaceae</taxon>
        <taxon>Exophiala</taxon>
    </lineage>
</organism>
<accession>A0A0D2CKP0</accession>
<evidence type="ECO:0008006" key="4">
    <source>
        <dbReference type="Google" id="ProtNLM"/>
    </source>
</evidence>
<sequence>MQHHINQSFALVLSSVAAHVALSEILISPGTEHPRHPTFWPEPVCRVGKQNPSRHPIHAYRNSRSLGSGYHPTHATATTATMATWVNSLHPVEPGALIRKAAEWIASTRRPLCRGHPNRGEFHPLPQPSASITSVKTFQGCWERTLTALCNITHATIEICQTAFA</sequence>
<dbReference type="HOGENOM" id="CLU_1610780_0_0_1"/>
<proteinExistence type="predicted"/>
<dbReference type="RefSeq" id="XP_013310976.1">
    <property type="nucleotide sequence ID" value="XM_013455522.1"/>
</dbReference>
<reference evidence="2 3" key="1">
    <citation type="submission" date="2015-01" db="EMBL/GenBank/DDBJ databases">
        <title>The Genome Sequence of Exophiala xenobiotica CBS118157.</title>
        <authorList>
            <consortium name="The Broad Institute Genomics Platform"/>
            <person name="Cuomo C."/>
            <person name="de Hoog S."/>
            <person name="Gorbushina A."/>
            <person name="Stielow B."/>
            <person name="Teixiera M."/>
            <person name="Abouelleil A."/>
            <person name="Chapman S.B."/>
            <person name="Priest M."/>
            <person name="Young S.K."/>
            <person name="Wortman J."/>
            <person name="Nusbaum C."/>
            <person name="Birren B."/>
        </authorList>
    </citation>
    <scope>NUCLEOTIDE SEQUENCE [LARGE SCALE GENOMIC DNA]</scope>
    <source>
        <strain evidence="2 3">CBS 118157</strain>
    </source>
</reference>
<evidence type="ECO:0000313" key="2">
    <source>
        <dbReference type="EMBL" id="KIW50392.1"/>
    </source>
</evidence>